<dbReference type="Gene3D" id="3.40.50.850">
    <property type="entry name" value="Isochorismatase-like"/>
    <property type="match status" value="1"/>
</dbReference>
<dbReference type="InterPro" id="IPR050272">
    <property type="entry name" value="Isochorismatase-like_hydrls"/>
</dbReference>
<organism evidence="3 6">
    <name type="scientific">Gluconacetobacter dulcium</name>
    <dbReference type="NCBI Taxonomy" id="2729096"/>
    <lineage>
        <taxon>Bacteria</taxon>
        <taxon>Pseudomonadati</taxon>
        <taxon>Pseudomonadota</taxon>
        <taxon>Alphaproteobacteria</taxon>
        <taxon>Acetobacterales</taxon>
        <taxon>Acetobacteraceae</taxon>
        <taxon>Gluconacetobacter</taxon>
    </lineage>
</organism>
<gene>
    <name evidence="4" type="ORF">HLH25_00675</name>
    <name evidence="3" type="ORF">HLH26_01035</name>
</gene>
<sequence length="193" mass="20356">MALTTLDPVTALIVVDLQQGIVGLPLAHPIEPVIWHARSLADAFRARALPVVLVNVAGSAPGRTEQQRPTGPRPTGWTDLVPELDQLPDDIVVTKRTWGAFASTDLEAQLRARGVTQIVVAGVATGTGVEATARQAYEAGFNVTLACDAMTDSRAEAHDYSIRSVFPRLGETGTSADIMALLPTREDAGHAGA</sequence>
<evidence type="ECO:0000259" key="2">
    <source>
        <dbReference type="Pfam" id="PF00857"/>
    </source>
</evidence>
<reference evidence="5 6" key="1">
    <citation type="submission" date="2020-04" db="EMBL/GenBank/DDBJ databases">
        <title>Description of novel Gluconacetobacter.</title>
        <authorList>
            <person name="Sombolestani A."/>
        </authorList>
    </citation>
    <scope>NUCLEOTIDE SEQUENCE [LARGE SCALE GENOMIC DNA]</scope>
    <source>
        <strain evidence="4 5">LMG 1728</strain>
        <strain evidence="3 6">LMG 1731</strain>
    </source>
</reference>
<dbReference type="CDD" id="cd00431">
    <property type="entry name" value="cysteine_hydrolases"/>
    <property type="match status" value="1"/>
</dbReference>
<name>A0A7W4IHS1_9PROT</name>
<comment type="caution">
    <text evidence="3">The sequence shown here is derived from an EMBL/GenBank/DDBJ whole genome shotgun (WGS) entry which is preliminary data.</text>
</comment>
<evidence type="ECO:0000313" key="6">
    <source>
        <dbReference type="Proteomes" id="UP000561077"/>
    </source>
</evidence>
<protein>
    <submittedName>
        <fullName evidence="3">Isochorismatase family protein</fullName>
    </submittedName>
</protein>
<dbReference type="RefSeq" id="WP_182972227.1">
    <property type="nucleotide sequence ID" value="NZ_JABEQN010000001.1"/>
</dbReference>
<accession>A0A7W4IHS1</accession>
<proteinExistence type="predicted"/>
<feature type="domain" description="Isochorismatase-like" evidence="2">
    <location>
        <begin position="10"/>
        <end position="177"/>
    </location>
</feature>
<dbReference type="InterPro" id="IPR036380">
    <property type="entry name" value="Isochorismatase-like_sf"/>
</dbReference>
<dbReference type="AlphaFoldDB" id="A0A7W4IHS1"/>
<dbReference type="SUPFAM" id="SSF52499">
    <property type="entry name" value="Isochorismatase-like hydrolases"/>
    <property type="match status" value="1"/>
</dbReference>
<evidence type="ECO:0000313" key="4">
    <source>
        <dbReference type="EMBL" id="MBB2192171.1"/>
    </source>
</evidence>
<dbReference type="PANTHER" id="PTHR43540">
    <property type="entry name" value="PEROXYUREIDOACRYLATE/UREIDOACRYLATE AMIDOHYDROLASE-RELATED"/>
    <property type="match status" value="1"/>
</dbReference>
<dbReference type="Proteomes" id="UP000561077">
    <property type="component" value="Unassembled WGS sequence"/>
</dbReference>
<dbReference type="EMBL" id="JABEQN010000001">
    <property type="protein sequence ID" value="MBB2192171.1"/>
    <property type="molecule type" value="Genomic_DNA"/>
</dbReference>
<evidence type="ECO:0000313" key="5">
    <source>
        <dbReference type="Proteomes" id="UP000540490"/>
    </source>
</evidence>
<dbReference type="PANTHER" id="PTHR43540:SF7">
    <property type="entry name" value="ISOCHORISMATASE FAMILY PROTEIN YECD"/>
    <property type="match status" value="1"/>
</dbReference>
<keyword evidence="1" id="KW-0378">Hydrolase</keyword>
<dbReference type="EMBL" id="JABEQO010000001">
    <property type="protein sequence ID" value="MBB2163134.1"/>
    <property type="molecule type" value="Genomic_DNA"/>
</dbReference>
<dbReference type="Proteomes" id="UP000540490">
    <property type="component" value="Unassembled WGS sequence"/>
</dbReference>
<keyword evidence="5" id="KW-1185">Reference proteome</keyword>
<dbReference type="InterPro" id="IPR000868">
    <property type="entry name" value="Isochorismatase-like_dom"/>
</dbReference>
<dbReference type="GO" id="GO:0016787">
    <property type="term" value="F:hydrolase activity"/>
    <property type="evidence" value="ECO:0007669"/>
    <property type="project" value="UniProtKB-KW"/>
</dbReference>
<evidence type="ECO:0000313" key="3">
    <source>
        <dbReference type="EMBL" id="MBB2163134.1"/>
    </source>
</evidence>
<dbReference type="Pfam" id="PF00857">
    <property type="entry name" value="Isochorismatase"/>
    <property type="match status" value="1"/>
</dbReference>
<evidence type="ECO:0000256" key="1">
    <source>
        <dbReference type="ARBA" id="ARBA00022801"/>
    </source>
</evidence>